<sequence>MQGGLWRSVIAVLAFAFLAGAAPVAAADFDLAKLKDGGYVVLLRHVKAGGSDADNFDLENCGTQRQVGAPGRKQAAMLSERFRAAGISEVRILSSQYCRARQTAELLDLGPVTAEPRLNYFHWRTGDEAAMVSAFQSFLQELEAAGAQAPLVVVTHKHAFVEVGVPEVKSGGGVILKPNGSAKPDVVGRITAP</sequence>
<feature type="signal peptide" evidence="1">
    <location>
        <begin position="1"/>
        <end position="26"/>
    </location>
</feature>
<keyword evidence="3" id="KW-1185">Reference proteome</keyword>
<reference evidence="2" key="1">
    <citation type="submission" date="2020-03" db="EMBL/GenBank/DDBJ databases">
        <title>Genome of Pelagibius litoralis DSM 21314T.</title>
        <authorList>
            <person name="Wang G."/>
        </authorList>
    </citation>
    <scope>NUCLEOTIDE SEQUENCE</scope>
    <source>
        <strain evidence="2">DSM 21314</strain>
    </source>
</reference>
<organism evidence="2 3">
    <name type="scientific">Pelagibius litoralis</name>
    <dbReference type="NCBI Taxonomy" id="374515"/>
    <lineage>
        <taxon>Bacteria</taxon>
        <taxon>Pseudomonadati</taxon>
        <taxon>Pseudomonadota</taxon>
        <taxon>Alphaproteobacteria</taxon>
        <taxon>Rhodospirillales</taxon>
        <taxon>Rhodovibrionaceae</taxon>
        <taxon>Pelagibius</taxon>
    </lineage>
</organism>
<evidence type="ECO:0000313" key="2">
    <source>
        <dbReference type="EMBL" id="NIA72462.1"/>
    </source>
</evidence>
<accession>A0A967KDU4</accession>
<dbReference type="InterPro" id="IPR029033">
    <property type="entry name" value="His_PPase_superfam"/>
</dbReference>
<dbReference type="Proteomes" id="UP000761264">
    <property type="component" value="Unassembled WGS sequence"/>
</dbReference>
<feature type="chain" id="PRO_5038069134" evidence="1">
    <location>
        <begin position="27"/>
        <end position="193"/>
    </location>
</feature>
<dbReference type="CDD" id="cd07067">
    <property type="entry name" value="HP_PGM_like"/>
    <property type="match status" value="1"/>
</dbReference>
<dbReference type="RefSeq" id="WP_167231910.1">
    <property type="nucleotide sequence ID" value="NZ_JAAQPH010000046.1"/>
</dbReference>
<dbReference type="Pfam" id="PF00300">
    <property type="entry name" value="His_Phos_1"/>
    <property type="match status" value="1"/>
</dbReference>
<protein>
    <submittedName>
        <fullName evidence="2">Histidine phosphatase family protein</fullName>
    </submittedName>
</protein>
<gene>
    <name evidence="2" type="ORF">HBA54_28135</name>
</gene>
<keyword evidence="1" id="KW-0732">Signal</keyword>
<dbReference type="Gene3D" id="3.40.50.1240">
    <property type="entry name" value="Phosphoglycerate mutase-like"/>
    <property type="match status" value="1"/>
</dbReference>
<evidence type="ECO:0000313" key="3">
    <source>
        <dbReference type="Proteomes" id="UP000761264"/>
    </source>
</evidence>
<dbReference type="EMBL" id="JAAQPH010000046">
    <property type="protein sequence ID" value="NIA72462.1"/>
    <property type="molecule type" value="Genomic_DNA"/>
</dbReference>
<comment type="caution">
    <text evidence="2">The sequence shown here is derived from an EMBL/GenBank/DDBJ whole genome shotgun (WGS) entry which is preliminary data.</text>
</comment>
<dbReference type="AlphaFoldDB" id="A0A967KDU4"/>
<dbReference type="InterPro" id="IPR013078">
    <property type="entry name" value="His_Pase_superF_clade-1"/>
</dbReference>
<proteinExistence type="predicted"/>
<dbReference type="SUPFAM" id="SSF53254">
    <property type="entry name" value="Phosphoglycerate mutase-like"/>
    <property type="match status" value="1"/>
</dbReference>
<name>A0A967KDU4_9PROT</name>
<evidence type="ECO:0000256" key="1">
    <source>
        <dbReference type="SAM" id="SignalP"/>
    </source>
</evidence>